<organism evidence="1">
    <name type="scientific">hydrothermal vent metagenome</name>
    <dbReference type="NCBI Taxonomy" id="652676"/>
    <lineage>
        <taxon>unclassified sequences</taxon>
        <taxon>metagenomes</taxon>
        <taxon>ecological metagenomes</taxon>
    </lineage>
</organism>
<accession>A0A1W1EJH7</accession>
<sequence>MRDIEDLKKEFENFKIDDSCVDGSCDSDIDDLRDYPNYTEALYAKFASPHISGVYLSRWDLKYIALEAGESMAIHPRKRMFELLMKYATTKENMSAVLDSLEKHMLEKVAIYEELVDNFPSSAEIFNPKIEKAKKTITLFPKILEEYFE</sequence>
<reference evidence="1" key="1">
    <citation type="submission" date="2016-10" db="EMBL/GenBank/DDBJ databases">
        <authorList>
            <person name="de Groot N.N."/>
        </authorList>
    </citation>
    <scope>NUCLEOTIDE SEQUENCE</scope>
</reference>
<name>A0A1W1EJH7_9ZZZZ</name>
<gene>
    <name evidence="1" type="ORF">MNB_SV-15-177</name>
</gene>
<protein>
    <submittedName>
        <fullName evidence="1">Uncharacterized protein</fullName>
    </submittedName>
</protein>
<dbReference type="AlphaFoldDB" id="A0A1W1EJH7"/>
<evidence type="ECO:0000313" key="1">
    <source>
        <dbReference type="EMBL" id="SHO81020.1"/>
    </source>
</evidence>
<dbReference type="EMBL" id="FRYL01000025">
    <property type="protein sequence ID" value="SHO81020.1"/>
    <property type="molecule type" value="Genomic_DNA"/>
</dbReference>
<proteinExistence type="predicted"/>